<feature type="compositionally biased region" description="Low complexity" evidence="6">
    <location>
        <begin position="82"/>
        <end position="93"/>
    </location>
</feature>
<evidence type="ECO:0000256" key="3">
    <source>
        <dbReference type="ARBA" id="ARBA00023015"/>
    </source>
</evidence>
<dbReference type="InterPro" id="IPR037794">
    <property type="entry name" value="TAF12"/>
</dbReference>
<dbReference type="InterPro" id="IPR009072">
    <property type="entry name" value="Histone-fold"/>
</dbReference>
<keyword evidence="3" id="KW-0805">Transcription regulation</keyword>
<dbReference type="Gene3D" id="1.10.20.10">
    <property type="entry name" value="Histone, subunit A"/>
    <property type="match status" value="1"/>
</dbReference>
<feature type="domain" description="Transcription initiation factor TFIID subunit 12" evidence="7">
    <location>
        <begin position="146"/>
        <end position="192"/>
    </location>
</feature>
<dbReference type="InterPro" id="IPR003228">
    <property type="entry name" value="TFIID_TAF12_dom"/>
</dbReference>
<evidence type="ECO:0000256" key="4">
    <source>
        <dbReference type="ARBA" id="ARBA00023163"/>
    </source>
</evidence>
<feature type="region of interest" description="Disordered" evidence="6">
    <location>
        <begin position="23"/>
        <end position="46"/>
    </location>
</feature>
<dbReference type="PANTHER" id="PTHR12264">
    <property type="entry name" value="TRANSCRIPTION INITIATION FACTOR TFIID SUBUNIT 12"/>
    <property type="match status" value="1"/>
</dbReference>
<dbReference type="Proteomes" id="UP001165060">
    <property type="component" value="Unassembled WGS sequence"/>
</dbReference>
<feature type="compositionally biased region" description="Basic and acidic residues" evidence="6">
    <location>
        <begin position="238"/>
        <end position="249"/>
    </location>
</feature>
<evidence type="ECO:0000256" key="5">
    <source>
        <dbReference type="ARBA" id="ARBA00023242"/>
    </source>
</evidence>
<dbReference type="SUPFAM" id="SSF47113">
    <property type="entry name" value="Histone-fold"/>
    <property type="match status" value="1"/>
</dbReference>
<comment type="similarity">
    <text evidence="2">Belongs to the TAF12 family.</text>
</comment>
<dbReference type="Pfam" id="PF03847">
    <property type="entry name" value="TFIID_20kDa"/>
    <property type="match status" value="1"/>
</dbReference>
<evidence type="ECO:0000313" key="9">
    <source>
        <dbReference type="Proteomes" id="UP001165060"/>
    </source>
</evidence>
<evidence type="ECO:0000256" key="6">
    <source>
        <dbReference type="SAM" id="MobiDB-lite"/>
    </source>
</evidence>
<evidence type="ECO:0000256" key="2">
    <source>
        <dbReference type="ARBA" id="ARBA00007530"/>
    </source>
</evidence>
<keyword evidence="4" id="KW-0804">Transcription</keyword>
<accession>A0ABQ6MFR2</accession>
<dbReference type="EMBL" id="BRYB01000209">
    <property type="protein sequence ID" value="GMI25238.1"/>
    <property type="molecule type" value="Genomic_DNA"/>
</dbReference>
<organism evidence="8 9">
    <name type="scientific">Tetraparma gracilis</name>
    <dbReference type="NCBI Taxonomy" id="2962635"/>
    <lineage>
        <taxon>Eukaryota</taxon>
        <taxon>Sar</taxon>
        <taxon>Stramenopiles</taxon>
        <taxon>Ochrophyta</taxon>
        <taxon>Bolidophyceae</taxon>
        <taxon>Parmales</taxon>
        <taxon>Triparmaceae</taxon>
        <taxon>Tetraparma</taxon>
    </lineage>
</organism>
<dbReference type="PANTHER" id="PTHR12264:SF21">
    <property type="entry name" value="TRANSCRIPTION INITIATION FACTOR TFIID SUBUNIT 12"/>
    <property type="match status" value="1"/>
</dbReference>
<evidence type="ECO:0000256" key="1">
    <source>
        <dbReference type="ARBA" id="ARBA00004123"/>
    </source>
</evidence>
<evidence type="ECO:0000313" key="8">
    <source>
        <dbReference type="EMBL" id="GMI25238.1"/>
    </source>
</evidence>
<comment type="subcellular location">
    <subcellularLocation>
        <location evidence="1">Nucleus</location>
    </subcellularLocation>
</comment>
<evidence type="ECO:0000259" key="7">
    <source>
        <dbReference type="Pfam" id="PF03847"/>
    </source>
</evidence>
<sequence>MASPASSASASASAAALQQQYVAASLQHPSNPPPPPLTFQQGPTAHAAQQLALQPLLAQVHAGDVLAYREKRGLPTAKPSARDAQAMQQARATRPQERGEGSLQAAAVAGGGTLTGVATTPGAASATSPRAGNPSGVLAMPLVGEKLAAIVREVDPNFRLAPEAEEALLALADGFVERVVQQSCKVAEHREGREQPAGPRVMGAGAAVTAADVSLVLRSQWGIVVPGAAGAPPAGAREAGKAGREEARKIFQRGGIWETGTGDDARKRAKKER</sequence>
<keyword evidence="9" id="KW-1185">Reference proteome</keyword>
<reference evidence="8 9" key="1">
    <citation type="journal article" date="2023" name="Commun. Biol.">
        <title>Genome analysis of Parmales, the sister group of diatoms, reveals the evolutionary specialization of diatoms from phago-mixotrophs to photoautotrophs.</title>
        <authorList>
            <person name="Ban H."/>
            <person name="Sato S."/>
            <person name="Yoshikawa S."/>
            <person name="Yamada K."/>
            <person name="Nakamura Y."/>
            <person name="Ichinomiya M."/>
            <person name="Sato N."/>
            <person name="Blanc-Mathieu R."/>
            <person name="Endo H."/>
            <person name="Kuwata A."/>
            <person name="Ogata H."/>
        </authorList>
    </citation>
    <scope>NUCLEOTIDE SEQUENCE [LARGE SCALE GENOMIC DNA]</scope>
</reference>
<feature type="region of interest" description="Disordered" evidence="6">
    <location>
        <begin position="229"/>
        <end position="273"/>
    </location>
</feature>
<protein>
    <recommendedName>
        <fullName evidence="7">Transcription initiation factor TFIID subunit 12 domain-containing protein</fullName>
    </recommendedName>
</protein>
<gene>
    <name evidence="8" type="ORF">TeGR_g7499</name>
</gene>
<keyword evidence="5" id="KW-0539">Nucleus</keyword>
<proteinExistence type="inferred from homology"/>
<name>A0ABQ6MFR2_9STRA</name>
<comment type="caution">
    <text evidence="8">The sequence shown here is derived from an EMBL/GenBank/DDBJ whole genome shotgun (WGS) entry which is preliminary data.</text>
</comment>
<feature type="region of interest" description="Disordered" evidence="6">
    <location>
        <begin position="73"/>
        <end position="103"/>
    </location>
</feature>